<dbReference type="Proteomes" id="UP000682403">
    <property type="component" value="Unassembled WGS sequence"/>
</dbReference>
<feature type="compositionally biased region" description="Polar residues" evidence="1">
    <location>
        <begin position="67"/>
        <end position="79"/>
    </location>
</feature>
<sequence length="79" mass="7904">MGVYIKSLVINEVSGGVVHFGNAVNVGTISASKSVEGSGSGSMEETSQPPSAPLTLNIAPSAPAAMNTGSNAQRQSRSN</sequence>
<name>A0ABS5LEC4_9BACI</name>
<comment type="caution">
    <text evidence="2">The sequence shown here is derived from an EMBL/GenBank/DDBJ whole genome shotgun (WGS) entry which is preliminary data.</text>
</comment>
<feature type="compositionally biased region" description="Low complexity" evidence="1">
    <location>
        <begin position="33"/>
        <end position="47"/>
    </location>
</feature>
<dbReference type="RefSeq" id="WP_211558280.1">
    <property type="nucleotide sequence ID" value="NZ_JAGVRK010000001.1"/>
</dbReference>
<protein>
    <submittedName>
        <fullName evidence="2">Spore germination protein</fullName>
    </submittedName>
</protein>
<evidence type="ECO:0000256" key="1">
    <source>
        <dbReference type="SAM" id="MobiDB-lite"/>
    </source>
</evidence>
<gene>
    <name evidence="2" type="ORF">J9317_10065</name>
</gene>
<proteinExistence type="predicted"/>
<organism evidence="2 3">
    <name type="scientific">Metabacillus flavus</name>
    <dbReference type="NCBI Taxonomy" id="2823519"/>
    <lineage>
        <taxon>Bacteria</taxon>
        <taxon>Bacillati</taxon>
        <taxon>Bacillota</taxon>
        <taxon>Bacilli</taxon>
        <taxon>Bacillales</taxon>
        <taxon>Bacillaceae</taxon>
        <taxon>Metabacillus</taxon>
    </lineage>
</organism>
<dbReference type="EMBL" id="JAGVRK010000001">
    <property type="protein sequence ID" value="MBS2969106.1"/>
    <property type="molecule type" value="Genomic_DNA"/>
</dbReference>
<accession>A0ABS5LEC4</accession>
<keyword evidence="3" id="KW-1185">Reference proteome</keyword>
<evidence type="ECO:0000313" key="3">
    <source>
        <dbReference type="Proteomes" id="UP000682403"/>
    </source>
</evidence>
<evidence type="ECO:0000313" key="2">
    <source>
        <dbReference type="EMBL" id="MBS2969106.1"/>
    </source>
</evidence>
<reference evidence="2 3" key="1">
    <citation type="submission" date="2021-04" db="EMBL/GenBank/DDBJ databases">
        <title>Metabacillus sp. strain KIGAM252 whole genome sequence.</title>
        <authorList>
            <person name="Seo M.-J."/>
            <person name="Cho E.-S."/>
            <person name="Hwang C.Y."/>
            <person name="Yoon D.J."/>
        </authorList>
    </citation>
    <scope>NUCLEOTIDE SEQUENCE [LARGE SCALE GENOMIC DNA]</scope>
    <source>
        <strain evidence="2 3">KIGAM252</strain>
    </source>
</reference>
<feature type="region of interest" description="Disordered" evidence="1">
    <location>
        <begin position="33"/>
        <end position="79"/>
    </location>
</feature>